<dbReference type="AlphaFoldDB" id="A0A917JIG4"/>
<dbReference type="InterPro" id="IPR009256">
    <property type="entry name" value="YqgQ-like"/>
</dbReference>
<reference evidence="1" key="1">
    <citation type="journal article" date="2014" name="Int. J. Syst. Evol. Microbiol.">
        <title>Complete genome sequence of Corynebacterium casei LMG S-19264T (=DSM 44701T), isolated from a smear-ripened cheese.</title>
        <authorList>
            <consortium name="US DOE Joint Genome Institute (JGI-PGF)"/>
            <person name="Walter F."/>
            <person name="Albersmeier A."/>
            <person name="Kalinowski J."/>
            <person name="Ruckert C."/>
        </authorList>
    </citation>
    <scope>NUCLEOTIDE SEQUENCE</scope>
    <source>
        <strain evidence="1">CCM 8433</strain>
    </source>
</reference>
<evidence type="ECO:0000313" key="1">
    <source>
        <dbReference type="EMBL" id="GGI65954.1"/>
    </source>
</evidence>
<comment type="caution">
    <text evidence="1">The sequence shown here is derived from an EMBL/GenBank/DDBJ whole genome shotgun (WGS) entry which is preliminary data.</text>
</comment>
<sequence>MMESLYDVQQLLKRFGVIIYLGKRIYDIELMSQEVKQLFDNHLIDQPTYLKAWAILKREHRVERMREDL</sequence>
<dbReference type="Gene3D" id="1.10.287.760">
    <property type="entry name" value="YqgQ-like"/>
    <property type="match status" value="1"/>
</dbReference>
<evidence type="ECO:0000313" key="2">
    <source>
        <dbReference type="Proteomes" id="UP000622610"/>
    </source>
</evidence>
<dbReference type="SUPFAM" id="SSF158379">
    <property type="entry name" value="YqgQ-like"/>
    <property type="match status" value="1"/>
</dbReference>
<protein>
    <recommendedName>
        <fullName evidence="3">DUF910 family protein</fullName>
    </recommendedName>
</protein>
<proteinExistence type="predicted"/>
<name>A0A917JIG4_9ENTE</name>
<evidence type="ECO:0008006" key="3">
    <source>
        <dbReference type="Google" id="ProtNLM"/>
    </source>
</evidence>
<dbReference type="InterPro" id="IPR023164">
    <property type="entry name" value="YqgQ-like_sf"/>
</dbReference>
<gene>
    <name evidence="1" type="ORF">GCM10011482_16080</name>
</gene>
<dbReference type="Pfam" id="PF06014">
    <property type="entry name" value="YqgQ-like"/>
    <property type="match status" value="1"/>
</dbReference>
<dbReference type="Proteomes" id="UP000622610">
    <property type="component" value="Unassembled WGS sequence"/>
</dbReference>
<accession>A0A917JIG4</accession>
<dbReference type="EMBL" id="BMDT01000007">
    <property type="protein sequence ID" value="GGI65954.1"/>
    <property type="molecule type" value="Genomic_DNA"/>
</dbReference>
<keyword evidence="2" id="KW-1185">Reference proteome</keyword>
<organism evidence="1 2">
    <name type="scientific">Enterococcus alcedinis</name>
    <dbReference type="NCBI Taxonomy" id="1274384"/>
    <lineage>
        <taxon>Bacteria</taxon>
        <taxon>Bacillati</taxon>
        <taxon>Bacillota</taxon>
        <taxon>Bacilli</taxon>
        <taxon>Lactobacillales</taxon>
        <taxon>Enterococcaceae</taxon>
        <taxon>Enterococcus</taxon>
    </lineage>
</organism>
<reference evidence="1" key="2">
    <citation type="submission" date="2020-09" db="EMBL/GenBank/DDBJ databases">
        <authorList>
            <person name="Sun Q."/>
            <person name="Sedlacek I."/>
        </authorList>
    </citation>
    <scope>NUCLEOTIDE SEQUENCE</scope>
    <source>
        <strain evidence="1">CCM 8433</strain>
    </source>
</reference>